<comment type="caution">
    <text evidence="1">The sequence shown here is derived from an EMBL/GenBank/DDBJ whole genome shotgun (WGS) entry which is preliminary data.</text>
</comment>
<reference evidence="1 2" key="1">
    <citation type="submission" date="2019-12" db="EMBL/GenBank/DDBJ databases">
        <authorList>
            <person name="Alioto T."/>
            <person name="Alioto T."/>
            <person name="Gomez Garrido J."/>
        </authorList>
    </citation>
    <scope>NUCLEOTIDE SEQUENCE [LARGE SCALE GENOMIC DNA]</scope>
</reference>
<dbReference type="EMBL" id="CACTIH010000031">
    <property type="protein sequence ID" value="CAA2938104.1"/>
    <property type="molecule type" value="Genomic_DNA"/>
</dbReference>
<proteinExistence type="predicted"/>
<evidence type="ECO:0000313" key="1">
    <source>
        <dbReference type="EMBL" id="CAA2938104.1"/>
    </source>
</evidence>
<feature type="non-terminal residue" evidence="1">
    <location>
        <position position="1"/>
    </location>
</feature>
<gene>
    <name evidence="1" type="ORF">OLEA9_A086416</name>
</gene>
<dbReference type="Proteomes" id="UP000594638">
    <property type="component" value="Unassembled WGS sequence"/>
</dbReference>
<dbReference type="AlphaFoldDB" id="A0A8S0PAZ1"/>
<organism evidence="1 2">
    <name type="scientific">Olea europaea subsp. europaea</name>
    <dbReference type="NCBI Taxonomy" id="158383"/>
    <lineage>
        <taxon>Eukaryota</taxon>
        <taxon>Viridiplantae</taxon>
        <taxon>Streptophyta</taxon>
        <taxon>Embryophyta</taxon>
        <taxon>Tracheophyta</taxon>
        <taxon>Spermatophyta</taxon>
        <taxon>Magnoliopsida</taxon>
        <taxon>eudicotyledons</taxon>
        <taxon>Gunneridae</taxon>
        <taxon>Pentapetalae</taxon>
        <taxon>asterids</taxon>
        <taxon>lamiids</taxon>
        <taxon>Lamiales</taxon>
        <taxon>Oleaceae</taxon>
        <taxon>Oleeae</taxon>
        <taxon>Olea</taxon>
    </lineage>
</organism>
<name>A0A8S0PAZ1_OLEEU</name>
<sequence>HYQILARRHTISCTTETITTTNCINIAIYSTTATICKNTNSTRKLKTKQIKWEKKAKNKNKNYNTVEGDIATAIAPRLYHLVDFNTASTNISKIKTTTTTTFTLDPHQIVDCSRWIIFSTVVSQFLRLVIATTTSTTTTCYGS</sequence>
<evidence type="ECO:0000313" key="2">
    <source>
        <dbReference type="Proteomes" id="UP000594638"/>
    </source>
</evidence>
<keyword evidence="2" id="KW-1185">Reference proteome</keyword>
<protein>
    <submittedName>
        <fullName evidence="1">Uncharacterized protein</fullName>
    </submittedName>
</protein>
<dbReference type="Gramene" id="OE9A086416T1">
    <property type="protein sequence ID" value="OE9A086416C1"/>
    <property type="gene ID" value="OE9A086416"/>
</dbReference>
<accession>A0A8S0PAZ1</accession>